<keyword evidence="3 5" id="KW-1133">Transmembrane helix</keyword>
<feature type="transmembrane region" description="Helical" evidence="5">
    <location>
        <begin position="25"/>
        <end position="51"/>
    </location>
</feature>
<evidence type="ECO:0000313" key="6">
    <source>
        <dbReference type="EMBL" id="MDK4325101.1"/>
    </source>
</evidence>
<reference evidence="6" key="1">
    <citation type="submission" date="2023-05" db="EMBL/GenBank/DDBJ databases">
        <title>Metabolic capabilities are highly conserved among human nasal-associated Corynebacterium species in pangenomic analyses.</title>
        <authorList>
            <person name="Tran T.H."/>
            <person name="Roberts A.Q."/>
            <person name="Escapa I.F."/>
            <person name="Gao W."/>
            <person name="Conlan S."/>
            <person name="Kong H."/>
            <person name="Segre J.A."/>
            <person name="Kelly M.S."/>
            <person name="Lemon K.P."/>
        </authorList>
    </citation>
    <scope>NUCLEOTIDE SEQUENCE</scope>
    <source>
        <strain evidence="6">KPL2654</strain>
    </source>
</reference>
<dbReference type="CDD" id="cd16914">
    <property type="entry name" value="EcfT"/>
    <property type="match status" value="1"/>
</dbReference>
<protein>
    <submittedName>
        <fullName evidence="6">Energy-coupling factor transporter transmembrane component T</fullName>
    </submittedName>
</protein>
<evidence type="ECO:0000256" key="3">
    <source>
        <dbReference type="ARBA" id="ARBA00022989"/>
    </source>
</evidence>
<comment type="subcellular location">
    <subcellularLocation>
        <location evidence="1">Membrane</location>
        <topology evidence="1">Multi-pass membrane protein</topology>
    </subcellularLocation>
</comment>
<keyword evidence="4 5" id="KW-0472">Membrane</keyword>
<evidence type="ECO:0000256" key="4">
    <source>
        <dbReference type="ARBA" id="ARBA00023136"/>
    </source>
</evidence>
<proteinExistence type="predicted"/>
<dbReference type="Pfam" id="PF02361">
    <property type="entry name" value="CbiQ"/>
    <property type="match status" value="1"/>
</dbReference>
<comment type="caution">
    <text evidence="6">The sequence shown here is derived from an EMBL/GenBank/DDBJ whole genome shotgun (WGS) entry which is preliminary data.</text>
</comment>
<accession>A0AAP4BT77</accession>
<name>A0AAP4BT77_9CORY</name>
<organism evidence="6 7">
    <name type="scientific">Corynebacterium propinquum</name>
    <dbReference type="NCBI Taxonomy" id="43769"/>
    <lineage>
        <taxon>Bacteria</taxon>
        <taxon>Bacillati</taxon>
        <taxon>Actinomycetota</taxon>
        <taxon>Actinomycetes</taxon>
        <taxon>Mycobacteriales</taxon>
        <taxon>Corynebacteriaceae</taxon>
        <taxon>Corynebacterium</taxon>
    </lineage>
</organism>
<evidence type="ECO:0000313" key="7">
    <source>
        <dbReference type="Proteomes" id="UP001226160"/>
    </source>
</evidence>
<gene>
    <name evidence="6" type="ORF">QPX54_01015</name>
</gene>
<evidence type="ECO:0000256" key="1">
    <source>
        <dbReference type="ARBA" id="ARBA00004141"/>
    </source>
</evidence>
<dbReference type="Proteomes" id="UP001226160">
    <property type="component" value="Unassembled WGS sequence"/>
</dbReference>
<keyword evidence="2 5" id="KW-0812">Transmembrane</keyword>
<dbReference type="EMBL" id="JASNVP010000001">
    <property type="protein sequence ID" value="MDK4325101.1"/>
    <property type="molecule type" value="Genomic_DNA"/>
</dbReference>
<dbReference type="GO" id="GO:0005886">
    <property type="term" value="C:plasma membrane"/>
    <property type="evidence" value="ECO:0007669"/>
    <property type="project" value="UniProtKB-ARBA"/>
</dbReference>
<dbReference type="AlphaFoldDB" id="A0AAP4BT77"/>
<dbReference type="RefSeq" id="WP_239211359.1">
    <property type="nucleotide sequence ID" value="NZ_JAKRDM010000003.1"/>
</dbReference>
<feature type="transmembrane region" description="Helical" evidence="5">
    <location>
        <begin position="227"/>
        <end position="245"/>
    </location>
</feature>
<evidence type="ECO:0000256" key="2">
    <source>
        <dbReference type="ARBA" id="ARBA00022692"/>
    </source>
</evidence>
<dbReference type="InterPro" id="IPR003339">
    <property type="entry name" value="ABC/ECF_trnsptr_transmembrane"/>
</dbReference>
<evidence type="ECO:0000256" key="5">
    <source>
        <dbReference type="SAM" id="Phobius"/>
    </source>
</evidence>
<sequence length="246" mass="25923">MKQSTASTAQVPVGKPVHFLHPLTVIIIGVSAWVAALSISWPLLHAAIIALGWLAGITGSRSLAVPATSIALSIPAGLSMLLVHAPHGEHQIAPLLTSDGLVTAGELALRFCALMTAPLAAMANVHIPDLLKALQHLGLHHSVVYVLGASLQLLPQASALISEVATANRLAGRKVTLTTVIPHMIIPVITRLLTRGADRGIALQGMGYDAPGRRTVLYPVRAHRWEILLRLIFPAAAIGLVVLAWI</sequence>